<keyword evidence="2" id="KW-1185">Reference proteome</keyword>
<protein>
    <submittedName>
        <fullName evidence="1">Uncharacterized protein</fullName>
    </submittedName>
</protein>
<sequence>MLSKIMCYLFVNSGHNNYATYARVYIQDMRELEKKYPQVHEMFTKRHDRMLGVIWTDMFIEQTLMKSTKGRSGITHGEGMTGEPMSIMGVKSLYV</sequence>
<evidence type="ECO:0000313" key="2">
    <source>
        <dbReference type="Proteomes" id="UP001159363"/>
    </source>
</evidence>
<reference evidence="1 2" key="1">
    <citation type="submission" date="2023-02" db="EMBL/GenBank/DDBJ databases">
        <title>LHISI_Scaffold_Assembly.</title>
        <authorList>
            <person name="Stuart O.P."/>
            <person name="Cleave R."/>
            <person name="Magrath M.J.L."/>
            <person name="Mikheyev A.S."/>
        </authorList>
    </citation>
    <scope>NUCLEOTIDE SEQUENCE [LARGE SCALE GENOMIC DNA]</scope>
    <source>
        <strain evidence="1">Daus_M_001</strain>
        <tissue evidence="1">Leg muscle</tissue>
    </source>
</reference>
<proteinExistence type="predicted"/>
<comment type="caution">
    <text evidence="1">The sequence shown here is derived from an EMBL/GenBank/DDBJ whole genome shotgun (WGS) entry which is preliminary data.</text>
</comment>
<name>A0ABQ9HCY9_9NEOP</name>
<gene>
    <name evidence="1" type="ORF">PR048_018588</name>
</gene>
<organism evidence="1 2">
    <name type="scientific">Dryococelus australis</name>
    <dbReference type="NCBI Taxonomy" id="614101"/>
    <lineage>
        <taxon>Eukaryota</taxon>
        <taxon>Metazoa</taxon>
        <taxon>Ecdysozoa</taxon>
        <taxon>Arthropoda</taxon>
        <taxon>Hexapoda</taxon>
        <taxon>Insecta</taxon>
        <taxon>Pterygota</taxon>
        <taxon>Neoptera</taxon>
        <taxon>Polyneoptera</taxon>
        <taxon>Phasmatodea</taxon>
        <taxon>Verophasmatodea</taxon>
        <taxon>Anareolatae</taxon>
        <taxon>Phasmatidae</taxon>
        <taxon>Eurycanthinae</taxon>
        <taxon>Dryococelus</taxon>
    </lineage>
</organism>
<evidence type="ECO:0000313" key="1">
    <source>
        <dbReference type="EMBL" id="KAJ8882100.1"/>
    </source>
</evidence>
<dbReference type="Proteomes" id="UP001159363">
    <property type="component" value="Chromosome 5"/>
</dbReference>
<dbReference type="EMBL" id="JARBHB010000006">
    <property type="protein sequence ID" value="KAJ8882100.1"/>
    <property type="molecule type" value="Genomic_DNA"/>
</dbReference>
<accession>A0ABQ9HCY9</accession>